<dbReference type="InterPro" id="IPR001496">
    <property type="entry name" value="SOCS_box"/>
</dbReference>
<dbReference type="InterPro" id="IPR036860">
    <property type="entry name" value="SH2_dom_sf"/>
</dbReference>
<reference evidence="2" key="1">
    <citation type="submission" date="2020-08" db="EMBL/GenBank/DDBJ databases">
        <title>Multicomponent nature underlies the extraordinary mechanical properties of spider dragline silk.</title>
        <authorList>
            <person name="Kono N."/>
            <person name="Nakamura H."/>
            <person name="Mori M."/>
            <person name="Yoshida Y."/>
            <person name="Ohtoshi R."/>
            <person name="Malay A.D."/>
            <person name="Moran D.A.P."/>
            <person name="Tomita M."/>
            <person name="Numata K."/>
            <person name="Arakawa K."/>
        </authorList>
    </citation>
    <scope>NUCLEOTIDE SEQUENCE</scope>
</reference>
<proteinExistence type="predicted"/>
<dbReference type="InterPro" id="IPR036036">
    <property type="entry name" value="SOCS_box-like_dom_sf"/>
</dbReference>
<evidence type="ECO:0000259" key="1">
    <source>
        <dbReference type="PROSITE" id="PS50225"/>
    </source>
</evidence>
<dbReference type="Proteomes" id="UP000886998">
    <property type="component" value="Unassembled WGS sequence"/>
</dbReference>
<feature type="domain" description="SOCS box" evidence="1">
    <location>
        <begin position="63"/>
        <end position="101"/>
    </location>
</feature>
<dbReference type="OrthoDB" id="6437228at2759"/>
<keyword evidence="3" id="KW-1185">Reference proteome</keyword>
<dbReference type="PROSITE" id="PS50225">
    <property type="entry name" value="SOCS"/>
    <property type="match status" value="1"/>
</dbReference>
<dbReference type="SMART" id="SM00969">
    <property type="entry name" value="SOCS_box"/>
    <property type="match status" value="1"/>
</dbReference>
<dbReference type="GO" id="GO:0035556">
    <property type="term" value="P:intracellular signal transduction"/>
    <property type="evidence" value="ECO:0007669"/>
    <property type="project" value="InterPro"/>
</dbReference>
<organism evidence="2 3">
    <name type="scientific">Trichonephila inaurata madagascariensis</name>
    <dbReference type="NCBI Taxonomy" id="2747483"/>
    <lineage>
        <taxon>Eukaryota</taxon>
        <taxon>Metazoa</taxon>
        <taxon>Ecdysozoa</taxon>
        <taxon>Arthropoda</taxon>
        <taxon>Chelicerata</taxon>
        <taxon>Arachnida</taxon>
        <taxon>Araneae</taxon>
        <taxon>Araneomorphae</taxon>
        <taxon>Entelegynae</taxon>
        <taxon>Araneoidea</taxon>
        <taxon>Nephilidae</taxon>
        <taxon>Trichonephila</taxon>
        <taxon>Trichonephila inaurata</taxon>
    </lineage>
</organism>
<dbReference type="EMBL" id="BMAV01008207">
    <property type="protein sequence ID" value="GFY51601.1"/>
    <property type="molecule type" value="Genomic_DNA"/>
</dbReference>
<dbReference type="Pfam" id="PF07525">
    <property type="entry name" value="SOCS_box"/>
    <property type="match status" value="1"/>
</dbReference>
<gene>
    <name evidence="2" type="ORF">TNIN_94881</name>
</gene>
<name>A0A8X7C021_9ARAC</name>
<dbReference type="SUPFAM" id="SSF158235">
    <property type="entry name" value="SOCS box-like"/>
    <property type="match status" value="1"/>
</dbReference>
<dbReference type="AlphaFoldDB" id="A0A8X7C021"/>
<protein>
    <recommendedName>
        <fullName evidence="1">SOCS box domain-containing protein</fullName>
    </recommendedName>
</protein>
<evidence type="ECO:0000313" key="2">
    <source>
        <dbReference type="EMBL" id="GFY51601.1"/>
    </source>
</evidence>
<evidence type="ECO:0000313" key="3">
    <source>
        <dbReference type="Proteomes" id="UP000886998"/>
    </source>
</evidence>
<dbReference type="Gene3D" id="3.30.505.10">
    <property type="entry name" value="SH2 domain"/>
    <property type="match status" value="1"/>
</dbReference>
<accession>A0A8X7C021</accession>
<sequence length="105" mass="12458">MAQCFKLVWWSKQTPYVRMQEIKDILEHYWINSKCIHCTDIFMAAYCSYGNFFPKLAWGPVTPRSLQHLSRCAIRKELMQHPNGMKNLSAFILPPKIIEYLCLKF</sequence>
<dbReference type="CDD" id="cd03587">
    <property type="entry name" value="SOCS"/>
    <property type="match status" value="1"/>
</dbReference>
<comment type="caution">
    <text evidence="2">The sequence shown here is derived from an EMBL/GenBank/DDBJ whole genome shotgun (WGS) entry which is preliminary data.</text>
</comment>